<dbReference type="Gene3D" id="3.30.160.60">
    <property type="entry name" value="Classic Zinc Finger"/>
    <property type="match status" value="3"/>
</dbReference>
<name>A0AAE1U8G3_9EUCA</name>
<dbReference type="GO" id="GO:0000977">
    <property type="term" value="F:RNA polymerase II transcription regulatory region sequence-specific DNA binding"/>
    <property type="evidence" value="ECO:0007669"/>
    <property type="project" value="TreeGrafter"/>
</dbReference>
<evidence type="ECO:0000313" key="9">
    <source>
        <dbReference type="EMBL" id="KAK4309634.1"/>
    </source>
</evidence>
<feature type="compositionally biased region" description="Gly residues" evidence="6">
    <location>
        <begin position="93"/>
        <end position="102"/>
    </location>
</feature>
<evidence type="ECO:0000256" key="1">
    <source>
        <dbReference type="ARBA" id="ARBA00022723"/>
    </source>
</evidence>
<dbReference type="EMBL" id="JAWZYT010001729">
    <property type="protein sequence ID" value="KAK4309634.1"/>
    <property type="molecule type" value="Genomic_DNA"/>
</dbReference>
<dbReference type="SUPFAM" id="SSF57667">
    <property type="entry name" value="beta-beta-alpha zinc fingers"/>
    <property type="match status" value="2"/>
</dbReference>
<dbReference type="PROSITE" id="PS50157">
    <property type="entry name" value="ZINC_FINGER_C2H2_2"/>
    <property type="match status" value="2"/>
</dbReference>
<feature type="domain" description="C2H2-type" evidence="8">
    <location>
        <begin position="140"/>
        <end position="168"/>
    </location>
</feature>
<evidence type="ECO:0000259" key="8">
    <source>
        <dbReference type="PROSITE" id="PS50157"/>
    </source>
</evidence>
<dbReference type="InterPro" id="IPR013087">
    <property type="entry name" value="Znf_C2H2_type"/>
</dbReference>
<dbReference type="GO" id="GO:0000981">
    <property type="term" value="F:DNA-binding transcription factor activity, RNA polymerase II-specific"/>
    <property type="evidence" value="ECO:0007669"/>
    <property type="project" value="TreeGrafter"/>
</dbReference>
<accession>A0AAE1U8G3</accession>
<feature type="region of interest" description="Disordered" evidence="6">
    <location>
        <begin position="83"/>
        <end position="102"/>
    </location>
</feature>
<feature type="signal peptide" evidence="7">
    <location>
        <begin position="1"/>
        <end position="23"/>
    </location>
</feature>
<keyword evidence="7" id="KW-0732">Signal</keyword>
<dbReference type="Proteomes" id="UP001292094">
    <property type="component" value="Unassembled WGS sequence"/>
</dbReference>
<dbReference type="PANTHER" id="PTHR24409">
    <property type="entry name" value="ZINC FINGER PROTEIN 142"/>
    <property type="match status" value="1"/>
</dbReference>
<gene>
    <name evidence="9" type="ORF">Pmani_018745</name>
</gene>
<sequence length="215" mass="24026">MKVRLVVRWQLIATPSLLQTVAPVVCPVCGKSVSGINGKQKLRYHMLTHTGERQFQCPYCPHRASLKFNLNRHIRTVHRDQTIQSSPQTYIENGGGGSGKNGGGEVEALACTVCGKLIMGRNRRQRLQYHLSTHTGVRPHHCPLCPYRAHHKFTLDRHMRTVHRDHFPVDSQVPQGMPHTMQSHGVSQGVPVLTIAESSMAFNPEMEGREGGDQS</sequence>
<keyword evidence="1" id="KW-0479">Metal-binding</keyword>
<keyword evidence="10" id="KW-1185">Reference proteome</keyword>
<comment type="caution">
    <text evidence="9">The sequence shown here is derived from an EMBL/GenBank/DDBJ whole genome shotgun (WGS) entry which is preliminary data.</text>
</comment>
<evidence type="ECO:0000256" key="7">
    <source>
        <dbReference type="SAM" id="SignalP"/>
    </source>
</evidence>
<dbReference type="PANTHER" id="PTHR24409:SF295">
    <property type="entry name" value="AZ2-RELATED"/>
    <property type="match status" value="1"/>
</dbReference>
<evidence type="ECO:0000256" key="2">
    <source>
        <dbReference type="ARBA" id="ARBA00022737"/>
    </source>
</evidence>
<reference evidence="9" key="1">
    <citation type="submission" date="2023-11" db="EMBL/GenBank/DDBJ databases">
        <title>Genome assemblies of two species of porcelain crab, Petrolisthes cinctipes and Petrolisthes manimaculis (Anomura: Porcellanidae).</title>
        <authorList>
            <person name="Angst P."/>
        </authorList>
    </citation>
    <scope>NUCLEOTIDE SEQUENCE</scope>
    <source>
        <strain evidence="9">PB745_02</strain>
        <tissue evidence="9">Gill</tissue>
    </source>
</reference>
<dbReference type="GO" id="GO:0005634">
    <property type="term" value="C:nucleus"/>
    <property type="evidence" value="ECO:0007669"/>
    <property type="project" value="TreeGrafter"/>
</dbReference>
<evidence type="ECO:0000256" key="6">
    <source>
        <dbReference type="SAM" id="MobiDB-lite"/>
    </source>
</evidence>
<dbReference type="AlphaFoldDB" id="A0AAE1U8G3"/>
<evidence type="ECO:0000256" key="5">
    <source>
        <dbReference type="PROSITE-ProRule" id="PRU00042"/>
    </source>
</evidence>
<evidence type="ECO:0000256" key="3">
    <source>
        <dbReference type="ARBA" id="ARBA00022771"/>
    </source>
</evidence>
<dbReference type="SMART" id="SM00355">
    <property type="entry name" value="ZnF_C2H2"/>
    <property type="match status" value="4"/>
</dbReference>
<protein>
    <recommendedName>
        <fullName evidence="8">C2H2-type domain-containing protein</fullName>
    </recommendedName>
</protein>
<feature type="domain" description="C2H2-type" evidence="8">
    <location>
        <begin position="55"/>
        <end position="83"/>
    </location>
</feature>
<keyword evidence="4" id="KW-0862">Zinc</keyword>
<organism evidence="9 10">
    <name type="scientific">Petrolisthes manimaculis</name>
    <dbReference type="NCBI Taxonomy" id="1843537"/>
    <lineage>
        <taxon>Eukaryota</taxon>
        <taxon>Metazoa</taxon>
        <taxon>Ecdysozoa</taxon>
        <taxon>Arthropoda</taxon>
        <taxon>Crustacea</taxon>
        <taxon>Multicrustacea</taxon>
        <taxon>Malacostraca</taxon>
        <taxon>Eumalacostraca</taxon>
        <taxon>Eucarida</taxon>
        <taxon>Decapoda</taxon>
        <taxon>Pleocyemata</taxon>
        <taxon>Anomura</taxon>
        <taxon>Galatheoidea</taxon>
        <taxon>Porcellanidae</taxon>
        <taxon>Petrolisthes</taxon>
    </lineage>
</organism>
<dbReference type="InterPro" id="IPR036236">
    <property type="entry name" value="Znf_C2H2_sf"/>
</dbReference>
<evidence type="ECO:0000313" key="10">
    <source>
        <dbReference type="Proteomes" id="UP001292094"/>
    </source>
</evidence>
<feature type="chain" id="PRO_5042158895" description="C2H2-type domain-containing protein" evidence="7">
    <location>
        <begin position="24"/>
        <end position="215"/>
    </location>
</feature>
<dbReference type="GO" id="GO:0008270">
    <property type="term" value="F:zinc ion binding"/>
    <property type="evidence" value="ECO:0007669"/>
    <property type="project" value="UniProtKB-KW"/>
</dbReference>
<evidence type="ECO:0000256" key="4">
    <source>
        <dbReference type="ARBA" id="ARBA00022833"/>
    </source>
</evidence>
<keyword evidence="2" id="KW-0677">Repeat</keyword>
<proteinExistence type="predicted"/>
<keyword evidence="3 5" id="KW-0863">Zinc-finger</keyword>